<keyword evidence="3" id="KW-0813">Transport</keyword>
<feature type="non-terminal residue" evidence="9">
    <location>
        <position position="231"/>
    </location>
</feature>
<keyword evidence="4" id="KW-1003">Cell membrane</keyword>
<feature type="transmembrane region" description="Helical" evidence="8">
    <location>
        <begin position="64"/>
        <end position="81"/>
    </location>
</feature>
<accession>A0ABT1TYP0</accession>
<feature type="transmembrane region" description="Helical" evidence="8">
    <location>
        <begin position="192"/>
        <end position="214"/>
    </location>
</feature>
<keyword evidence="5 8" id="KW-0812">Transmembrane</keyword>
<dbReference type="Gene3D" id="1.10.3470.10">
    <property type="entry name" value="ABC transporter involved in vitamin B12 uptake, BtuC"/>
    <property type="match status" value="1"/>
</dbReference>
<feature type="transmembrane region" description="Helical" evidence="8">
    <location>
        <begin position="93"/>
        <end position="113"/>
    </location>
</feature>
<evidence type="ECO:0000256" key="5">
    <source>
        <dbReference type="ARBA" id="ARBA00022692"/>
    </source>
</evidence>
<organism evidence="9 10">
    <name type="scientific">Methylomonas rosea</name>
    <dbReference type="NCBI Taxonomy" id="2952227"/>
    <lineage>
        <taxon>Bacteria</taxon>
        <taxon>Pseudomonadati</taxon>
        <taxon>Pseudomonadota</taxon>
        <taxon>Gammaproteobacteria</taxon>
        <taxon>Methylococcales</taxon>
        <taxon>Methylococcaceae</taxon>
        <taxon>Methylomonas</taxon>
    </lineage>
</organism>
<proteinExistence type="inferred from homology"/>
<keyword evidence="6 8" id="KW-1133">Transmembrane helix</keyword>
<evidence type="ECO:0000313" key="9">
    <source>
        <dbReference type="EMBL" id="MCQ8119890.1"/>
    </source>
</evidence>
<evidence type="ECO:0000256" key="8">
    <source>
        <dbReference type="SAM" id="Phobius"/>
    </source>
</evidence>
<comment type="caution">
    <text evidence="9">The sequence shown here is derived from an EMBL/GenBank/DDBJ whole genome shotgun (WGS) entry which is preliminary data.</text>
</comment>
<comment type="similarity">
    <text evidence="2">Belongs to the binding-protein-dependent transport system permease family. FecCD subfamily.</text>
</comment>
<dbReference type="Proteomes" id="UP001524570">
    <property type="component" value="Unassembled WGS sequence"/>
</dbReference>
<feature type="transmembrane region" description="Helical" evidence="8">
    <location>
        <begin position="119"/>
        <end position="139"/>
    </location>
</feature>
<dbReference type="PANTHER" id="PTHR30472:SF1">
    <property type="entry name" value="FE(3+) DICITRATE TRANSPORT SYSTEM PERMEASE PROTEIN FECC-RELATED"/>
    <property type="match status" value="1"/>
</dbReference>
<dbReference type="InterPro" id="IPR000522">
    <property type="entry name" value="ABC_transptr_permease_BtuC"/>
</dbReference>
<gene>
    <name evidence="9" type="ORF">NP589_20915</name>
</gene>
<sequence>MNIAVYKAGAVYALLLLSVLALALASLSLGAGGVGWRSSLNWILSASNDVHVDLVLGELRLPRLLKALALGAALSAAGVLLQTVTRNPLAETGLLGVNSGAALGVALGMALFAAQSPTAQIGCALGGALLGSLLVLVLAHVGGGRASPLRLVLAGLALSATCHSLTAWLALVDTANLDRFRFWLLGSLAHPHAGLLWPGLVLIGFGLAAAVILVRPLSALALGDDLARALG</sequence>
<evidence type="ECO:0000256" key="1">
    <source>
        <dbReference type="ARBA" id="ARBA00004651"/>
    </source>
</evidence>
<dbReference type="InterPro" id="IPR037294">
    <property type="entry name" value="ABC_BtuC-like"/>
</dbReference>
<evidence type="ECO:0000256" key="6">
    <source>
        <dbReference type="ARBA" id="ARBA00022989"/>
    </source>
</evidence>
<feature type="transmembrane region" description="Helical" evidence="8">
    <location>
        <begin position="151"/>
        <end position="172"/>
    </location>
</feature>
<comment type="subcellular location">
    <subcellularLocation>
        <location evidence="1">Cell membrane</location>
        <topology evidence="1">Multi-pass membrane protein</topology>
    </subcellularLocation>
</comment>
<keyword evidence="7 8" id="KW-0472">Membrane</keyword>
<name>A0ABT1TYP0_9GAMM</name>
<dbReference type="SUPFAM" id="SSF81345">
    <property type="entry name" value="ABC transporter involved in vitamin B12 uptake, BtuC"/>
    <property type="match status" value="1"/>
</dbReference>
<evidence type="ECO:0000256" key="7">
    <source>
        <dbReference type="ARBA" id="ARBA00023136"/>
    </source>
</evidence>
<protein>
    <submittedName>
        <fullName evidence="9">Iron ABC transporter permease</fullName>
    </submittedName>
</protein>
<reference evidence="9 10" key="1">
    <citation type="submission" date="2022-07" db="EMBL/GenBank/DDBJ databases">
        <title>Methylomonas rivi sp. nov., Methylomonas rosea sp. nov., Methylomonas aureus sp. nov. and Methylomonas subterranea sp. nov., four novel methanotrophs isolated from a freshwater creek and the deep terrestrial subsurface.</title>
        <authorList>
            <person name="Abin C."/>
            <person name="Sankaranarayanan K."/>
            <person name="Garner C."/>
            <person name="Sindelar R."/>
            <person name="Kotary K."/>
            <person name="Garner R."/>
            <person name="Barclay S."/>
            <person name="Lawson P."/>
            <person name="Krumholz L."/>
        </authorList>
    </citation>
    <scope>NUCLEOTIDE SEQUENCE [LARGE SCALE GENOMIC DNA]</scope>
    <source>
        <strain evidence="9 10">WSC-7</strain>
    </source>
</reference>
<keyword evidence="10" id="KW-1185">Reference proteome</keyword>
<dbReference type="RefSeq" id="WP_256608705.1">
    <property type="nucleotide sequence ID" value="NZ_JANIBL010000104.1"/>
</dbReference>
<evidence type="ECO:0000256" key="2">
    <source>
        <dbReference type="ARBA" id="ARBA00007935"/>
    </source>
</evidence>
<dbReference type="EMBL" id="JANIBL010000104">
    <property type="protein sequence ID" value="MCQ8119890.1"/>
    <property type="molecule type" value="Genomic_DNA"/>
</dbReference>
<evidence type="ECO:0000256" key="3">
    <source>
        <dbReference type="ARBA" id="ARBA00022448"/>
    </source>
</evidence>
<evidence type="ECO:0000313" key="10">
    <source>
        <dbReference type="Proteomes" id="UP001524570"/>
    </source>
</evidence>
<dbReference type="Pfam" id="PF01032">
    <property type="entry name" value="FecCD"/>
    <property type="match status" value="1"/>
</dbReference>
<dbReference type="PANTHER" id="PTHR30472">
    <property type="entry name" value="FERRIC ENTEROBACTIN TRANSPORT SYSTEM PERMEASE PROTEIN"/>
    <property type="match status" value="1"/>
</dbReference>
<evidence type="ECO:0000256" key="4">
    <source>
        <dbReference type="ARBA" id="ARBA00022475"/>
    </source>
</evidence>